<dbReference type="Proteomes" id="UP000002774">
    <property type="component" value="Chromosome"/>
</dbReference>
<dbReference type="HOGENOM" id="CLU_749750_0_0_10"/>
<dbReference type="Pfam" id="PF07396">
    <property type="entry name" value="Porin_O_P"/>
    <property type="match status" value="1"/>
</dbReference>
<reference evidence="1" key="1">
    <citation type="submission" date="2011-09" db="EMBL/GenBank/DDBJ databases">
        <title>The permanent draft genome of Mucilaginibacter paludis DSM 18603.</title>
        <authorList>
            <consortium name="US DOE Joint Genome Institute (JGI-PGF)"/>
            <person name="Lucas S."/>
            <person name="Han J."/>
            <person name="Lapidus A."/>
            <person name="Bruce D."/>
            <person name="Goodwin L."/>
            <person name="Pitluck S."/>
            <person name="Peters L."/>
            <person name="Kyrpides N."/>
            <person name="Mavromatis K."/>
            <person name="Ivanova N."/>
            <person name="Mikhailova N."/>
            <person name="Held B."/>
            <person name="Detter J.C."/>
            <person name="Tapia R."/>
            <person name="Han C."/>
            <person name="Land M."/>
            <person name="Hauser L."/>
            <person name="Markowitz V."/>
            <person name="Cheng J.-F."/>
            <person name="Hugenholtz P."/>
            <person name="Woyke T."/>
            <person name="Wu D."/>
            <person name="Tindall B."/>
            <person name="Brambilla E."/>
            <person name="Klenk H.-P."/>
            <person name="Eisen J.A."/>
        </authorList>
    </citation>
    <scope>NUCLEOTIDE SEQUENCE [LARGE SCALE GENOMIC DNA]</scope>
    <source>
        <strain evidence="1">DSM 18603</strain>
    </source>
</reference>
<dbReference type="STRING" id="714943.Mucpa_4973"/>
<dbReference type="SUPFAM" id="SSF56935">
    <property type="entry name" value="Porins"/>
    <property type="match status" value="1"/>
</dbReference>
<dbReference type="AlphaFoldDB" id="H1Y916"/>
<protein>
    <submittedName>
        <fullName evidence="1">Phosphate-selective porin O and P</fullName>
    </submittedName>
</protein>
<keyword evidence="2" id="KW-1185">Reference proteome</keyword>
<name>H1Y916_9SPHI</name>
<dbReference type="EMBL" id="CM001403">
    <property type="protein sequence ID" value="EHQ29054.1"/>
    <property type="molecule type" value="Genomic_DNA"/>
</dbReference>
<gene>
    <name evidence="1" type="ORF">Mucpa_4973</name>
</gene>
<dbReference type="Gene3D" id="2.40.160.10">
    <property type="entry name" value="Porin"/>
    <property type="match status" value="1"/>
</dbReference>
<organism evidence="1 2">
    <name type="scientific">Mucilaginibacter paludis DSM 18603</name>
    <dbReference type="NCBI Taxonomy" id="714943"/>
    <lineage>
        <taxon>Bacteria</taxon>
        <taxon>Pseudomonadati</taxon>
        <taxon>Bacteroidota</taxon>
        <taxon>Sphingobacteriia</taxon>
        <taxon>Sphingobacteriales</taxon>
        <taxon>Sphingobacteriaceae</taxon>
        <taxon>Mucilaginibacter</taxon>
    </lineage>
</organism>
<sequence>MWVKSTGFKVGNMKQALPILIGSIIFLQGLSAYGQQKDTVKIKQDTIVSNYSTYKRSITFSGLLQTRYIASLSSNVDVNGANFNAASASKISNNFLLKRARFIVTGNVNDHFSANLMMDLAEFNGNAANKVLDNAYIKYSLSKHFNIEAGQFRPFFGIEDAVANDIIRTLDYSNQYYAFGASGWQSFQVGIAILGTITNEGQLPLKYYVGAYNGNNRNVANDNDNTKNFYARLEVSPAKNLILGINGASGSLGNGTGYAWGGDIQNRLDLSSKWQLTLNGEFKTGNNFALFNTYTLKPSLSQVMMQGFYVFPIIRYNYGRKRVRAVEFSSRYEYFNQSYKLNSNPEQTIIPNVTLIFADDFYAALQLGVSIDMYQKDIPLTTTYTHNLAYVQFQVRF</sequence>
<dbReference type="InterPro" id="IPR023614">
    <property type="entry name" value="Porin_dom_sf"/>
</dbReference>
<dbReference type="eggNOG" id="ENOG502ZB2A">
    <property type="taxonomic scope" value="Bacteria"/>
</dbReference>
<dbReference type="InterPro" id="IPR010870">
    <property type="entry name" value="Porin_O/P"/>
</dbReference>
<proteinExistence type="predicted"/>
<evidence type="ECO:0000313" key="1">
    <source>
        <dbReference type="EMBL" id="EHQ29054.1"/>
    </source>
</evidence>
<evidence type="ECO:0000313" key="2">
    <source>
        <dbReference type="Proteomes" id="UP000002774"/>
    </source>
</evidence>
<accession>H1Y916</accession>